<dbReference type="InterPro" id="IPR005545">
    <property type="entry name" value="YCII"/>
</dbReference>
<dbReference type="Gene3D" id="3.30.70.1060">
    <property type="entry name" value="Dimeric alpha+beta barrel"/>
    <property type="match status" value="1"/>
</dbReference>
<organism evidence="3 4">
    <name type="scientific">Devosia nitrariae</name>
    <dbReference type="NCBI Taxonomy" id="2071872"/>
    <lineage>
        <taxon>Bacteria</taxon>
        <taxon>Pseudomonadati</taxon>
        <taxon>Pseudomonadota</taxon>
        <taxon>Alphaproteobacteria</taxon>
        <taxon>Hyphomicrobiales</taxon>
        <taxon>Devosiaceae</taxon>
        <taxon>Devosia</taxon>
    </lineage>
</organism>
<evidence type="ECO:0000313" key="4">
    <source>
        <dbReference type="Proteomes" id="UP001156691"/>
    </source>
</evidence>
<evidence type="ECO:0000313" key="3">
    <source>
        <dbReference type="EMBL" id="GLQ55941.1"/>
    </source>
</evidence>
<sequence>MKYVCLVHIDGSAMSSLTPEEGQRLTDATIEEDWKLRDSGRLILATPLQPPETATVLRLENGKLTRTDGPYMETKEFLGGFLVVEAENLDEAIALVGESAIAPYCSVEIRPILEQFHSVTGRGRPPAAEG</sequence>
<proteinExistence type="inferred from homology"/>
<dbReference type="Proteomes" id="UP001156691">
    <property type="component" value="Unassembled WGS sequence"/>
</dbReference>
<evidence type="ECO:0000259" key="2">
    <source>
        <dbReference type="Pfam" id="PF03795"/>
    </source>
</evidence>
<gene>
    <name evidence="3" type="ORF">GCM10010862_32000</name>
</gene>
<dbReference type="InterPro" id="IPR011008">
    <property type="entry name" value="Dimeric_a/b-barrel"/>
</dbReference>
<dbReference type="PANTHER" id="PTHR35174">
    <property type="entry name" value="BLL7171 PROTEIN-RELATED"/>
    <property type="match status" value="1"/>
</dbReference>
<dbReference type="EMBL" id="BSNS01000015">
    <property type="protein sequence ID" value="GLQ55941.1"/>
    <property type="molecule type" value="Genomic_DNA"/>
</dbReference>
<feature type="domain" description="YCII-related" evidence="2">
    <location>
        <begin position="1"/>
        <end position="113"/>
    </location>
</feature>
<dbReference type="PANTHER" id="PTHR35174:SF3">
    <property type="entry name" value="BLL7171 PROTEIN"/>
    <property type="match status" value="1"/>
</dbReference>
<dbReference type="RefSeq" id="WP_284341358.1">
    <property type="nucleotide sequence ID" value="NZ_BSNS01000015.1"/>
</dbReference>
<comment type="caution">
    <text evidence="3">The sequence shown here is derived from an EMBL/GenBank/DDBJ whole genome shotgun (WGS) entry which is preliminary data.</text>
</comment>
<protein>
    <submittedName>
        <fullName evidence="3">Dehydrogenase</fullName>
    </submittedName>
</protein>
<dbReference type="Pfam" id="PF03795">
    <property type="entry name" value="YCII"/>
    <property type="match status" value="1"/>
</dbReference>
<reference evidence="4" key="1">
    <citation type="journal article" date="2019" name="Int. J. Syst. Evol. Microbiol.">
        <title>The Global Catalogue of Microorganisms (GCM) 10K type strain sequencing project: providing services to taxonomists for standard genome sequencing and annotation.</title>
        <authorList>
            <consortium name="The Broad Institute Genomics Platform"/>
            <consortium name="The Broad Institute Genome Sequencing Center for Infectious Disease"/>
            <person name="Wu L."/>
            <person name="Ma J."/>
        </authorList>
    </citation>
    <scope>NUCLEOTIDE SEQUENCE [LARGE SCALE GENOMIC DNA]</scope>
    <source>
        <strain evidence="4">NBRC 112416</strain>
    </source>
</reference>
<dbReference type="SUPFAM" id="SSF54909">
    <property type="entry name" value="Dimeric alpha+beta barrel"/>
    <property type="match status" value="1"/>
</dbReference>
<keyword evidence="4" id="KW-1185">Reference proteome</keyword>
<evidence type="ECO:0000256" key="1">
    <source>
        <dbReference type="ARBA" id="ARBA00007689"/>
    </source>
</evidence>
<name>A0ABQ5W7I4_9HYPH</name>
<accession>A0ABQ5W7I4</accession>
<comment type="similarity">
    <text evidence="1">Belongs to the YciI family.</text>
</comment>